<dbReference type="InterPro" id="IPR023296">
    <property type="entry name" value="Glyco_hydro_beta-prop_sf"/>
</dbReference>
<evidence type="ECO:0000313" key="5">
    <source>
        <dbReference type="Proteomes" id="UP000529795"/>
    </source>
</evidence>
<sequence>MPSNRDYLIFTPDDVDLSRSPLRRGIDVDTYVLGAFNPGMTRLPSGNLLLMVRVAEALRDPVAGDMVHAIRWTADGYVLDAWPLDAVDMADPRQFALKASRHRMLALTSLSWLLPVELDPEGRRVVDVHYDHAIEPAATWQDYGVEDARISRIDGRWYMTTCSVSAERHSTTLHTSDDGLNYRLEGIILDHQNKDMLFFEGKPQGRFLALTRPLGEVYFAYPPGSDYVGGPSINLASSPDALHWKPVEAPGIRARKGSTSAMKVGGGTPPVLTDKGWLAIWHGVESRETVGVYRSFWALFDRDDATRLIAIDDATPLIEADPALTAPIAHQMYLPTPVVFSTGIVDAGDDWLIASGEADLACRMTRIAKGEFG</sequence>
<dbReference type="EMBL" id="JACIEV010000004">
    <property type="protein sequence ID" value="MBB4153838.1"/>
    <property type="molecule type" value="Genomic_DNA"/>
</dbReference>
<dbReference type="GO" id="GO:0016757">
    <property type="term" value="F:glycosyltransferase activity"/>
    <property type="evidence" value="ECO:0007669"/>
    <property type="project" value="UniProtKB-KW"/>
</dbReference>
<keyword evidence="5" id="KW-1185">Reference proteome</keyword>
<evidence type="ECO:0000256" key="2">
    <source>
        <dbReference type="ARBA" id="ARBA00022679"/>
    </source>
</evidence>
<comment type="caution">
    <text evidence="4">The sequence shown here is derived from an EMBL/GenBank/DDBJ whole genome shotgun (WGS) entry which is preliminary data.</text>
</comment>
<organism evidence="4 5">
    <name type="scientific">Sphingomonas jinjuensis</name>
    <dbReference type="NCBI Taxonomy" id="535907"/>
    <lineage>
        <taxon>Bacteria</taxon>
        <taxon>Pseudomonadati</taxon>
        <taxon>Pseudomonadota</taxon>
        <taxon>Alphaproteobacteria</taxon>
        <taxon>Sphingomonadales</taxon>
        <taxon>Sphingomonadaceae</taxon>
        <taxon>Sphingomonas</taxon>
    </lineage>
</organism>
<gene>
    <name evidence="4" type="ORF">GGQ80_001744</name>
</gene>
<comment type="similarity">
    <text evidence="3">Belongs to the glycosyl hydrolase 130 family.</text>
</comment>
<keyword evidence="1" id="KW-0328">Glycosyltransferase</keyword>
<dbReference type="RefSeq" id="WP_183983787.1">
    <property type="nucleotide sequence ID" value="NZ_JACIEV010000004.1"/>
</dbReference>
<dbReference type="Gene3D" id="2.115.10.20">
    <property type="entry name" value="Glycosyl hydrolase domain, family 43"/>
    <property type="match status" value="1"/>
</dbReference>
<evidence type="ECO:0000313" key="4">
    <source>
        <dbReference type="EMBL" id="MBB4153838.1"/>
    </source>
</evidence>
<protein>
    <submittedName>
        <fullName evidence="4">Putative GH43/DUF377 family glycosyl hydrolase</fullName>
    </submittedName>
</protein>
<name>A0A840FIQ1_9SPHN</name>
<reference evidence="4 5" key="1">
    <citation type="submission" date="2020-08" db="EMBL/GenBank/DDBJ databases">
        <title>Genomic Encyclopedia of Type Strains, Phase IV (KMG-IV): sequencing the most valuable type-strain genomes for metagenomic binning, comparative biology and taxonomic classification.</title>
        <authorList>
            <person name="Goeker M."/>
        </authorList>
    </citation>
    <scope>NUCLEOTIDE SEQUENCE [LARGE SCALE GENOMIC DNA]</scope>
    <source>
        <strain evidence="4 5">YC6723</strain>
    </source>
</reference>
<dbReference type="SUPFAM" id="SSF75005">
    <property type="entry name" value="Arabinanase/levansucrase/invertase"/>
    <property type="match status" value="1"/>
</dbReference>
<dbReference type="PANTHER" id="PTHR34106:SF5">
    <property type="entry name" value="GLYCOSIDASE"/>
    <property type="match status" value="1"/>
</dbReference>
<evidence type="ECO:0000256" key="1">
    <source>
        <dbReference type="ARBA" id="ARBA00022676"/>
    </source>
</evidence>
<dbReference type="AlphaFoldDB" id="A0A840FIQ1"/>
<proteinExistence type="inferred from homology"/>
<keyword evidence="2" id="KW-0808">Transferase</keyword>
<keyword evidence="4" id="KW-0378">Hydrolase</keyword>
<dbReference type="PANTHER" id="PTHR34106">
    <property type="entry name" value="GLYCOSIDASE"/>
    <property type="match status" value="1"/>
</dbReference>
<dbReference type="Proteomes" id="UP000529795">
    <property type="component" value="Unassembled WGS sequence"/>
</dbReference>
<dbReference type="Pfam" id="PF04041">
    <property type="entry name" value="Glyco_hydro_130"/>
    <property type="match status" value="1"/>
</dbReference>
<dbReference type="GO" id="GO:0016787">
    <property type="term" value="F:hydrolase activity"/>
    <property type="evidence" value="ECO:0007669"/>
    <property type="project" value="UniProtKB-KW"/>
</dbReference>
<evidence type="ECO:0000256" key="3">
    <source>
        <dbReference type="ARBA" id="ARBA00024356"/>
    </source>
</evidence>
<dbReference type="InterPro" id="IPR007184">
    <property type="entry name" value="Mannoside_phosphorylase"/>
</dbReference>
<accession>A0A840FIQ1</accession>